<comment type="caution">
    <text evidence="1">The sequence shown here is derived from an EMBL/GenBank/DDBJ whole genome shotgun (WGS) entry which is preliminary data.</text>
</comment>
<dbReference type="EMBL" id="BAAANT010000001">
    <property type="protein sequence ID" value="GAA2131011.1"/>
    <property type="molecule type" value="Genomic_DNA"/>
</dbReference>
<accession>A0ABN2YRA5</accession>
<organism evidence="1 2">
    <name type="scientific">Kitasatospora kazusensis</name>
    <dbReference type="NCBI Taxonomy" id="407974"/>
    <lineage>
        <taxon>Bacteria</taxon>
        <taxon>Bacillati</taxon>
        <taxon>Actinomycetota</taxon>
        <taxon>Actinomycetes</taxon>
        <taxon>Kitasatosporales</taxon>
        <taxon>Streptomycetaceae</taxon>
        <taxon>Kitasatospora</taxon>
    </lineage>
</organism>
<name>A0ABN2YRA5_9ACTN</name>
<evidence type="ECO:0000313" key="2">
    <source>
        <dbReference type="Proteomes" id="UP001422759"/>
    </source>
</evidence>
<dbReference type="RefSeq" id="WP_344459992.1">
    <property type="nucleotide sequence ID" value="NZ_BAAANT010000001.1"/>
</dbReference>
<gene>
    <name evidence="1" type="ORF">GCM10009760_04230</name>
</gene>
<sequence>MTPGPGNPWTDPTARRAHLTREARLRALPDLDRDLVRLGAMPDLNRWLEQITATGGCAHPVYLTGHSTTTDRATGDVLRRYSTATEPGGRLAVRCRNRRASRCAPCSREHSGDTFHLVRAGLSGGKGVPESVRTHPRLFVTLTAPSFGPVHRAGTCHPVRRGCCEHGGRRGCGQAHPDGDVVTGQPLCAGCYDYVGHVLWNSAAPALWKAFRDNLYHHLAARAGVGRTAVRSLVRVSAAKVAEYQKRGAVHFHAVIRLDGPDGPTSPPPAWATTDLLLEAVRSAAAAVALAPPDSAAYSDVRLRFGTQLDAHPLTDGDGGRITDEAVAAYVAKYTSKSVETAGAVDRRIDSFAEIRHLKVTSHVRALISTAWRLGGLPELEHLRLRAWAHMLGYRGHCLTKTRAYSTTYGQLRADRADHARTQAGGRELFADRDDGTVTEAAWRFIGTGHTPAEALIAAGIAEDIATNREIAREELATSSQAARSAVRSPA</sequence>
<reference evidence="1 2" key="1">
    <citation type="journal article" date="2019" name="Int. J. Syst. Evol. Microbiol.">
        <title>The Global Catalogue of Microorganisms (GCM) 10K type strain sequencing project: providing services to taxonomists for standard genome sequencing and annotation.</title>
        <authorList>
            <consortium name="The Broad Institute Genomics Platform"/>
            <consortium name="The Broad Institute Genome Sequencing Center for Infectious Disease"/>
            <person name="Wu L."/>
            <person name="Ma J."/>
        </authorList>
    </citation>
    <scope>NUCLEOTIDE SEQUENCE [LARGE SCALE GENOMIC DNA]</scope>
    <source>
        <strain evidence="1 2">JCM 14560</strain>
    </source>
</reference>
<dbReference type="Pfam" id="PF20199">
    <property type="entry name" value="RepSA"/>
    <property type="match status" value="1"/>
</dbReference>
<dbReference type="Proteomes" id="UP001422759">
    <property type="component" value="Unassembled WGS sequence"/>
</dbReference>
<protein>
    <submittedName>
        <fullName evidence="1">Plasmid replication initiator protein</fullName>
    </submittedName>
</protein>
<evidence type="ECO:0000313" key="1">
    <source>
        <dbReference type="EMBL" id="GAA2131011.1"/>
    </source>
</evidence>
<proteinExistence type="predicted"/>
<dbReference type="InterPro" id="IPR046828">
    <property type="entry name" value="RepSA"/>
</dbReference>
<keyword evidence="2" id="KW-1185">Reference proteome</keyword>